<comment type="caution">
    <text evidence="1">The sequence shown here is derived from an EMBL/GenBank/DDBJ whole genome shotgun (WGS) entry which is preliminary data.</text>
</comment>
<dbReference type="EMBL" id="AFRT01004354">
    <property type="protein sequence ID" value="ELU36088.1"/>
    <property type="molecule type" value="Genomic_DNA"/>
</dbReference>
<gene>
    <name evidence="1" type="ORF">AG1IA_09881</name>
</gene>
<organism evidence="1 2">
    <name type="scientific">Thanatephorus cucumeris (strain AG1-IA)</name>
    <name type="common">Rice sheath blight fungus</name>
    <name type="synonym">Rhizoctonia solani</name>
    <dbReference type="NCBI Taxonomy" id="983506"/>
    <lineage>
        <taxon>Eukaryota</taxon>
        <taxon>Fungi</taxon>
        <taxon>Dikarya</taxon>
        <taxon>Basidiomycota</taxon>
        <taxon>Agaricomycotina</taxon>
        <taxon>Agaricomycetes</taxon>
        <taxon>Cantharellales</taxon>
        <taxon>Ceratobasidiaceae</taxon>
        <taxon>Rhizoctonia</taxon>
        <taxon>Rhizoctonia solani AG-1</taxon>
    </lineage>
</organism>
<evidence type="ECO:0000313" key="2">
    <source>
        <dbReference type="Proteomes" id="UP000011668"/>
    </source>
</evidence>
<dbReference type="STRING" id="983506.L8WH31"/>
<name>L8WH31_THACA</name>
<dbReference type="OrthoDB" id="6132182at2759"/>
<keyword evidence="2" id="KW-1185">Reference proteome</keyword>
<dbReference type="Proteomes" id="UP000011668">
    <property type="component" value="Unassembled WGS sequence"/>
</dbReference>
<accession>L8WH31</accession>
<proteinExistence type="predicted"/>
<protein>
    <submittedName>
        <fullName evidence="1">Uncharacterized protein</fullName>
    </submittedName>
</protein>
<reference evidence="1 2" key="1">
    <citation type="journal article" date="2013" name="Nat. Commun.">
        <title>The evolution and pathogenic mechanisms of the rice sheath blight pathogen.</title>
        <authorList>
            <person name="Zheng A."/>
            <person name="Lin R."/>
            <person name="Xu L."/>
            <person name="Qin P."/>
            <person name="Tang C."/>
            <person name="Ai P."/>
            <person name="Zhang D."/>
            <person name="Liu Y."/>
            <person name="Sun Z."/>
            <person name="Feng H."/>
            <person name="Wang Y."/>
            <person name="Chen Y."/>
            <person name="Liang X."/>
            <person name="Fu R."/>
            <person name="Li Q."/>
            <person name="Zhang J."/>
            <person name="Yu X."/>
            <person name="Xie Z."/>
            <person name="Ding L."/>
            <person name="Guan P."/>
            <person name="Tang J."/>
            <person name="Liang Y."/>
            <person name="Wang S."/>
            <person name="Deng Q."/>
            <person name="Li S."/>
            <person name="Zhu J."/>
            <person name="Wang L."/>
            <person name="Liu H."/>
            <person name="Li P."/>
        </authorList>
    </citation>
    <scope>NUCLEOTIDE SEQUENCE [LARGE SCALE GENOMIC DNA]</scope>
    <source>
        <strain evidence="2">AG-1 IA</strain>
    </source>
</reference>
<sequence length="56" mass="6551">MGDRFRYNLSNLATYPNGQPPWLNKTSPIPTAGMFDSYTIEQVMDTRSWPLCYIYE</sequence>
<dbReference type="AlphaFoldDB" id="L8WH31"/>
<evidence type="ECO:0000313" key="1">
    <source>
        <dbReference type="EMBL" id="ELU36088.1"/>
    </source>
</evidence>
<dbReference type="HOGENOM" id="CLU_3015838_0_0_1"/>